<reference evidence="1 2" key="1">
    <citation type="journal article" date="2019" name="Commun. Biol.">
        <title>The bagworm genome reveals a unique fibroin gene that provides high tensile strength.</title>
        <authorList>
            <person name="Kono N."/>
            <person name="Nakamura H."/>
            <person name="Ohtoshi R."/>
            <person name="Tomita M."/>
            <person name="Numata K."/>
            <person name="Arakawa K."/>
        </authorList>
    </citation>
    <scope>NUCLEOTIDE SEQUENCE [LARGE SCALE GENOMIC DNA]</scope>
</reference>
<gene>
    <name evidence="1" type="ORF">EVAR_90835_1</name>
</gene>
<comment type="caution">
    <text evidence="1">The sequence shown here is derived from an EMBL/GenBank/DDBJ whole genome shotgun (WGS) entry which is preliminary data.</text>
</comment>
<name>A0A4C2AA03_EUMVA</name>
<dbReference type="EMBL" id="BGZK01002987">
    <property type="protein sequence ID" value="GBP97681.1"/>
    <property type="molecule type" value="Genomic_DNA"/>
</dbReference>
<proteinExistence type="predicted"/>
<dbReference type="Proteomes" id="UP000299102">
    <property type="component" value="Unassembled WGS sequence"/>
</dbReference>
<keyword evidence="2" id="KW-1185">Reference proteome</keyword>
<protein>
    <submittedName>
        <fullName evidence="1">Uncharacterized protein</fullName>
    </submittedName>
</protein>
<evidence type="ECO:0000313" key="1">
    <source>
        <dbReference type="EMBL" id="GBP97681.1"/>
    </source>
</evidence>
<evidence type="ECO:0000313" key="2">
    <source>
        <dbReference type="Proteomes" id="UP000299102"/>
    </source>
</evidence>
<sequence length="157" mass="17297">MCGYGASSFHLDWNTTFSLNLCTPDNSKELRDSIGYDVTCSVSITLSTDRRNAVVKLRLLTKQAKKLLLEGRPPHPPTLANPVKLASVVPVTIGEYRIPPPMGIHNIRGLTNPYVLLGRNRICDAEERGERRDSGPSELTLTDRNAIAELATASPYH</sequence>
<organism evidence="1 2">
    <name type="scientific">Eumeta variegata</name>
    <name type="common">Bagworm moth</name>
    <name type="synonym">Eumeta japonica</name>
    <dbReference type="NCBI Taxonomy" id="151549"/>
    <lineage>
        <taxon>Eukaryota</taxon>
        <taxon>Metazoa</taxon>
        <taxon>Ecdysozoa</taxon>
        <taxon>Arthropoda</taxon>
        <taxon>Hexapoda</taxon>
        <taxon>Insecta</taxon>
        <taxon>Pterygota</taxon>
        <taxon>Neoptera</taxon>
        <taxon>Endopterygota</taxon>
        <taxon>Lepidoptera</taxon>
        <taxon>Glossata</taxon>
        <taxon>Ditrysia</taxon>
        <taxon>Tineoidea</taxon>
        <taxon>Psychidae</taxon>
        <taxon>Oiketicinae</taxon>
        <taxon>Eumeta</taxon>
    </lineage>
</organism>
<dbReference type="AlphaFoldDB" id="A0A4C2AA03"/>
<accession>A0A4C2AA03</accession>